<reference evidence="4 5" key="1">
    <citation type="journal article" date="2024" name="Commun. Biol.">
        <title>Comparative genomic analysis of thermophilic fungi reveals convergent evolutionary adaptations and gene losses.</title>
        <authorList>
            <person name="Steindorff A.S."/>
            <person name="Aguilar-Pontes M.V."/>
            <person name="Robinson A.J."/>
            <person name="Andreopoulos B."/>
            <person name="LaButti K."/>
            <person name="Kuo A."/>
            <person name="Mondo S."/>
            <person name="Riley R."/>
            <person name="Otillar R."/>
            <person name="Haridas S."/>
            <person name="Lipzen A."/>
            <person name="Grimwood J."/>
            <person name="Schmutz J."/>
            <person name="Clum A."/>
            <person name="Reid I.D."/>
            <person name="Moisan M.C."/>
            <person name="Butler G."/>
            <person name="Nguyen T.T.M."/>
            <person name="Dewar K."/>
            <person name="Conant G."/>
            <person name="Drula E."/>
            <person name="Henrissat B."/>
            <person name="Hansel C."/>
            <person name="Singer S."/>
            <person name="Hutchinson M.I."/>
            <person name="de Vries R.P."/>
            <person name="Natvig D.O."/>
            <person name="Powell A.J."/>
            <person name="Tsang A."/>
            <person name="Grigoriev I.V."/>
        </authorList>
    </citation>
    <scope>NUCLEOTIDE SEQUENCE [LARGE SCALE GENOMIC DNA]</scope>
    <source>
        <strain evidence="4 5">CBS 494.80</strain>
    </source>
</reference>
<organism evidence="4 5">
    <name type="scientific">Oculimacula yallundae</name>
    <dbReference type="NCBI Taxonomy" id="86028"/>
    <lineage>
        <taxon>Eukaryota</taxon>
        <taxon>Fungi</taxon>
        <taxon>Dikarya</taxon>
        <taxon>Ascomycota</taxon>
        <taxon>Pezizomycotina</taxon>
        <taxon>Leotiomycetes</taxon>
        <taxon>Helotiales</taxon>
        <taxon>Ploettnerulaceae</taxon>
        <taxon>Oculimacula</taxon>
    </lineage>
</organism>
<evidence type="ECO:0000313" key="5">
    <source>
        <dbReference type="Proteomes" id="UP001595075"/>
    </source>
</evidence>
<evidence type="ECO:0000256" key="2">
    <source>
        <dbReference type="SAM" id="Phobius"/>
    </source>
</evidence>
<name>A0ABR4CNU2_9HELO</name>
<keyword evidence="2" id="KW-1133">Transmembrane helix</keyword>
<sequence>MYLPKAATAILALRQASTIVFPAAYCSPQCPSCRTEVANFDGATTSCVANSSFITNCGACQQCILTYNVETGRTEVSTQMEVVMINIINLCNNTTVSPQVSALQSQASRISRMGVMLASATLNVTVSITSTAQPLTTSGAEFWRTVDSNNPSFQSVLATATWAPEFSSWKAAASTSTATPTSSSTSIPLPAAGSAPSLNTSWIAGPVIGSILGLCTVIVVIFFTRRRHMQAIVLMNAPAISITKDFNDTESIRSQPSKPQLHSECVEARELENCEVVMPAELPALEPVGSEMSTPRDERTRCEEDWPLPVSPMPMSPLPLLFAMSEWRDERAGVKEGPKHETFYHP</sequence>
<protein>
    <submittedName>
        <fullName evidence="4">Uncharacterized protein</fullName>
    </submittedName>
</protein>
<evidence type="ECO:0000256" key="1">
    <source>
        <dbReference type="SAM" id="MobiDB-lite"/>
    </source>
</evidence>
<gene>
    <name evidence="4" type="ORF">VTL71DRAFT_14014</name>
</gene>
<keyword evidence="2" id="KW-0472">Membrane</keyword>
<proteinExistence type="predicted"/>
<comment type="caution">
    <text evidence="4">The sequence shown here is derived from an EMBL/GenBank/DDBJ whole genome shotgun (WGS) entry which is preliminary data.</text>
</comment>
<feature type="transmembrane region" description="Helical" evidence="2">
    <location>
        <begin position="202"/>
        <end position="223"/>
    </location>
</feature>
<keyword evidence="2" id="KW-0812">Transmembrane</keyword>
<keyword evidence="3" id="KW-0732">Signal</keyword>
<dbReference type="EMBL" id="JAZHXI010000006">
    <property type="protein sequence ID" value="KAL2070988.1"/>
    <property type="molecule type" value="Genomic_DNA"/>
</dbReference>
<feature type="signal peptide" evidence="3">
    <location>
        <begin position="1"/>
        <end position="18"/>
    </location>
</feature>
<feature type="compositionally biased region" description="Basic and acidic residues" evidence="1">
    <location>
        <begin position="294"/>
        <end position="304"/>
    </location>
</feature>
<keyword evidence="5" id="KW-1185">Reference proteome</keyword>
<accession>A0ABR4CNU2</accession>
<feature type="region of interest" description="Disordered" evidence="1">
    <location>
        <begin position="287"/>
        <end position="308"/>
    </location>
</feature>
<evidence type="ECO:0000256" key="3">
    <source>
        <dbReference type="SAM" id="SignalP"/>
    </source>
</evidence>
<dbReference type="Proteomes" id="UP001595075">
    <property type="component" value="Unassembled WGS sequence"/>
</dbReference>
<feature type="chain" id="PRO_5047287109" evidence="3">
    <location>
        <begin position="19"/>
        <end position="346"/>
    </location>
</feature>
<evidence type="ECO:0000313" key="4">
    <source>
        <dbReference type="EMBL" id="KAL2070988.1"/>
    </source>
</evidence>